<dbReference type="AlphaFoldDB" id="A0A6C0HUU3"/>
<evidence type="ECO:0000259" key="1">
    <source>
        <dbReference type="Pfam" id="PF06054"/>
    </source>
</evidence>
<accession>A0A6C0HUU3</accession>
<evidence type="ECO:0000313" key="2">
    <source>
        <dbReference type="EMBL" id="QHT84508.1"/>
    </source>
</evidence>
<sequence length="1184" mass="141448">MEFCDCKFNSQYAYIVKDSYDELNYKIFIEDYLKDDKLKELVKKKKKFLACENMEELILCESEKIKSYFKHKNCESSSGLMTEWHKEWESNFDNSEICIGNRRADAVVDNKVLEFQHSNISKDEINERCNDYNSYNKVIYWIIDCTRNIKIDEKDDRYMITFLSEPWKYQNFIHVPFIYLDNDNKIYRIMPNRVKSNMIDVKEFKTKELFINDIKNNNDIWDEDELVQCVLYHNQRGAGCGKTYESIQLIEKDPRFKTKTTFIYLTKMHSAKEVIYNEFKEQHERGVLSSIELNDDGDNMEGKQYKINFINKNTNKECSIIIGTIDSFMFAVADTNKINKDRDYFASIVKSIRGGNVNTKNCGSIKYAQKSHKLNKECLIIIDEAQDLDPLYIEAISSIMRRTYIDTYVIGDKLQSIWGEHNIHTFLETNDLPTITIDRNMGINHVMRFHNTQFIKFVNDLIDFNKYNLPSIEKICENNNCKYKHENEIEPFNLFTMNAIYANDSNEKKINGEIEKIIEFIEKEINKYNYLPNNFMFIFPTMKKNTLANRLESRLQDYWINKFKNKDYQHKVLLKNNYWKDKLNDNYYKYVVLHKSEDGQPINLKESENSTRLLSIHASKGSGCEVVFLLGLTEGSLRLFSKEKCNLVYDSLLHVAVTRQKKSLYVGLIENCDDIYYRFKNMNINITIDKNIIPNLSMITTSTKYEKIPRYIIEHKFNEFNEKYLINHNYENKIPNNKDNKDIIDWGHHIIRYAVLFYNMMSNIVNNQKIDKEDENYNDQFITILNKISNNSIEIFLYEKYYNHLNKISKTQKYSVIPILCFDTTEKTKYNKYKDVLIEIIINIQNKIKKSLKQNKIPILCPLETVIIQHLIDVNDNGRYVDITIMDIYSIMYCYDECSNELNEKHDMYKCLCKKHFNEGNDNTDSLKYKEIRMSIKNHYDKTIEIKNIYDNLIKYINENIEDSNNFRYNIEHSVSLFSKNKNFNMWNTFDIIGHSNNSVIHFLLIPQYNKLNYNEKIINLMLNHFLINNCSNDEKNNVSRFKNKKIYSCILTLDSIKPIFYEFNITNEFNIYINSYLIHERYGIYHPIIYNFYNYCKETKPPNIDSINYTLKKLEEYSKLPGYIYDFFYDINKEIENNKTNIKTILNKVNDKQTFLKEMDDYLYKSCDKYINSYEEIDEENDY</sequence>
<dbReference type="SUPFAM" id="SSF52540">
    <property type="entry name" value="P-loop containing nucleoside triphosphate hydrolases"/>
    <property type="match status" value="1"/>
</dbReference>
<dbReference type="Pfam" id="PF06054">
    <property type="entry name" value="CoiA_nuc"/>
    <property type="match status" value="1"/>
</dbReference>
<proteinExistence type="predicted"/>
<organism evidence="2">
    <name type="scientific">viral metagenome</name>
    <dbReference type="NCBI Taxonomy" id="1070528"/>
    <lineage>
        <taxon>unclassified sequences</taxon>
        <taxon>metagenomes</taxon>
        <taxon>organismal metagenomes</taxon>
    </lineage>
</organism>
<reference evidence="2" key="1">
    <citation type="journal article" date="2020" name="Nature">
        <title>Giant virus diversity and host interactions through global metagenomics.</title>
        <authorList>
            <person name="Schulz F."/>
            <person name="Roux S."/>
            <person name="Paez-Espino D."/>
            <person name="Jungbluth S."/>
            <person name="Walsh D.A."/>
            <person name="Denef V.J."/>
            <person name="McMahon K.D."/>
            <person name="Konstantinidis K.T."/>
            <person name="Eloe-Fadrosh E.A."/>
            <person name="Kyrpides N.C."/>
            <person name="Woyke T."/>
        </authorList>
    </citation>
    <scope>NUCLEOTIDE SEQUENCE</scope>
    <source>
        <strain evidence="2">GVMAG-M-3300023184-177</strain>
    </source>
</reference>
<feature type="domain" description="Competence protein CoiA nuclease-like" evidence="1">
    <location>
        <begin position="101"/>
        <end position="216"/>
    </location>
</feature>
<dbReference type="InterPro" id="IPR010330">
    <property type="entry name" value="CoiA_nuc"/>
</dbReference>
<protein>
    <recommendedName>
        <fullName evidence="1">Competence protein CoiA nuclease-like domain-containing protein</fullName>
    </recommendedName>
</protein>
<dbReference type="Gene3D" id="3.40.50.300">
    <property type="entry name" value="P-loop containing nucleotide triphosphate hydrolases"/>
    <property type="match status" value="2"/>
</dbReference>
<name>A0A6C0HUU3_9ZZZZ</name>
<dbReference type="EMBL" id="MN740018">
    <property type="protein sequence ID" value="QHT84508.1"/>
    <property type="molecule type" value="Genomic_DNA"/>
</dbReference>
<dbReference type="InterPro" id="IPR027417">
    <property type="entry name" value="P-loop_NTPase"/>
</dbReference>